<feature type="domain" description="HTH araC/xylS-type" evidence="4">
    <location>
        <begin position="259"/>
        <end position="358"/>
    </location>
</feature>
<evidence type="ECO:0000313" key="5">
    <source>
        <dbReference type="EMBL" id="KKO01789.1"/>
    </source>
</evidence>
<dbReference type="Pfam" id="PF14525">
    <property type="entry name" value="AraC_binding_2"/>
    <property type="match status" value="1"/>
</dbReference>
<evidence type="ECO:0000256" key="2">
    <source>
        <dbReference type="ARBA" id="ARBA00023125"/>
    </source>
</evidence>
<evidence type="ECO:0000256" key="1">
    <source>
        <dbReference type="ARBA" id="ARBA00023015"/>
    </source>
</evidence>
<dbReference type="EMBL" id="LAZR01000033">
    <property type="protein sequence ID" value="KKO01789.1"/>
    <property type="molecule type" value="Genomic_DNA"/>
</dbReference>
<dbReference type="Gene3D" id="1.10.10.60">
    <property type="entry name" value="Homeodomain-like"/>
    <property type="match status" value="1"/>
</dbReference>
<dbReference type="InterPro" id="IPR050204">
    <property type="entry name" value="AraC_XylS_family_regulators"/>
</dbReference>
<name>A0A0F9YB77_9ZZZZ</name>
<dbReference type="PROSITE" id="PS00041">
    <property type="entry name" value="HTH_ARAC_FAMILY_1"/>
    <property type="match status" value="1"/>
</dbReference>
<dbReference type="PANTHER" id="PTHR46796">
    <property type="entry name" value="HTH-TYPE TRANSCRIPTIONAL ACTIVATOR RHAS-RELATED"/>
    <property type="match status" value="1"/>
</dbReference>
<dbReference type="InterPro" id="IPR035418">
    <property type="entry name" value="AraC-bd_2"/>
</dbReference>
<dbReference type="InterPro" id="IPR018060">
    <property type="entry name" value="HTH_AraC"/>
</dbReference>
<dbReference type="InterPro" id="IPR018062">
    <property type="entry name" value="HTH_AraC-typ_CS"/>
</dbReference>
<keyword evidence="3" id="KW-0804">Transcription</keyword>
<dbReference type="AlphaFoldDB" id="A0A0F9YB77"/>
<dbReference type="PROSITE" id="PS01124">
    <property type="entry name" value="HTH_ARAC_FAMILY_2"/>
    <property type="match status" value="1"/>
</dbReference>
<dbReference type="InterPro" id="IPR020449">
    <property type="entry name" value="Tscrpt_reg_AraC-type_HTH"/>
</dbReference>
<dbReference type="PRINTS" id="PR00032">
    <property type="entry name" value="HTHARAC"/>
</dbReference>
<dbReference type="InterPro" id="IPR009057">
    <property type="entry name" value="Homeodomain-like_sf"/>
</dbReference>
<reference evidence="5" key="1">
    <citation type="journal article" date="2015" name="Nature">
        <title>Complex archaea that bridge the gap between prokaryotes and eukaryotes.</title>
        <authorList>
            <person name="Spang A."/>
            <person name="Saw J.H."/>
            <person name="Jorgensen S.L."/>
            <person name="Zaremba-Niedzwiedzka K."/>
            <person name="Martijn J."/>
            <person name="Lind A.E."/>
            <person name="van Eijk R."/>
            <person name="Schleper C."/>
            <person name="Guy L."/>
            <person name="Ettema T.J."/>
        </authorList>
    </citation>
    <scope>NUCLEOTIDE SEQUENCE</scope>
</reference>
<evidence type="ECO:0000256" key="3">
    <source>
        <dbReference type="ARBA" id="ARBA00023163"/>
    </source>
</evidence>
<keyword evidence="2" id="KW-0238">DNA-binding</keyword>
<dbReference type="GO" id="GO:0043565">
    <property type="term" value="F:sequence-specific DNA binding"/>
    <property type="evidence" value="ECO:0007669"/>
    <property type="project" value="InterPro"/>
</dbReference>
<sequence length="360" mass="40495">MKESQVRELTRDTRVCAFFAKVVCRNDATIILTHETVVFTPFVFGGRWMNQKDKAAKKLMTATQWQAAVSDTFFPLETTMADDQSFSGDLNTWSLGIVGLSQMRCDGILYKRHKRHFLDEVESSLLITIPRLGTVGFDQNARQAKCSPGEFLVERGDLPYEFWHEQTNELLVLKVSSESVRARIGPTDRLGALSFDGTAGVASYFLDTVKTTALHVDLLDEQARAAAGKHILDLLCLSIRKDDRVLDSETSTIRAAHLHRAEQFIRNNLFNENLSSSLVAEACNVSQRYLQQLFSESGRSVSGFIREKRLVRAREDLSVEGAITIAEIAHRWGFSDQSQFNKAYRAQFGCTPTETRKAAQ</sequence>
<proteinExistence type="predicted"/>
<organism evidence="5">
    <name type="scientific">marine sediment metagenome</name>
    <dbReference type="NCBI Taxonomy" id="412755"/>
    <lineage>
        <taxon>unclassified sequences</taxon>
        <taxon>metagenomes</taxon>
        <taxon>ecological metagenomes</taxon>
    </lineage>
</organism>
<accession>A0A0F9YB77</accession>
<dbReference type="Pfam" id="PF12833">
    <property type="entry name" value="HTH_18"/>
    <property type="match status" value="1"/>
</dbReference>
<dbReference type="SUPFAM" id="SSF46689">
    <property type="entry name" value="Homeodomain-like"/>
    <property type="match status" value="1"/>
</dbReference>
<keyword evidence="1" id="KW-0805">Transcription regulation</keyword>
<gene>
    <name evidence="5" type="ORF">LCGC14_0111100</name>
</gene>
<evidence type="ECO:0000259" key="4">
    <source>
        <dbReference type="PROSITE" id="PS01124"/>
    </source>
</evidence>
<dbReference type="GO" id="GO:0003700">
    <property type="term" value="F:DNA-binding transcription factor activity"/>
    <property type="evidence" value="ECO:0007669"/>
    <property type="project" value="InterPro"/>
</dbReference>
<comment type="caution">
    <text evidence="5">The sequence shown here is derived from an EMBL/GenBank/DDBJ whole genome shotgun (WGS) entry which is preliminary data.</text>
</comment>
<dbReference type="PANTHER" id="PTHR46796:SF6">
    <property type="entry name" value="ARAC SUBFAMILY"/>
    <property type="match status" value="1"/>
</dbReference>
<dbReference type="SMART" id="SM00342">
    <property type="entry name" value="HTH_ARAC"/>
    <property type="match status" value="1"/>
</dbReference>
<protein>
    <recommendedName>
        <fullName evidence="4">HTH araC/xylS-type domain-containing protein</fullName>
    </recommendedName>
</protein>